<organism evidence="9 10">
    <name type="scientific">Eleusine coracana subsp. coracana</name>
    <dbReference type="NCBI Taxonomy" id="191504"/>
    <lineage>
        <taxon>Eukaryota</taxon>
        <taxon>Viridiplantae</taxon>
        <taxon>Streptophyta</taxon>
        <taxon>Embryophyta</taxon>
        <taxon>Tracheophyta</taxon>
        <taxon>Spermatophyta</taxon>
        <taxon>Magnoliopsida</taxon>
        <taxon>Liliopsida</taxon>
        <taxon>Poales</taxon>
        <taxon>Poaceae</taxon>
        <taxon>PACMAD clade</taxon>
        <taxon>Chloridoideae</taxon>
        <taxon>Cynodonteae</taxon>
        <taxon>Eleusininae</taxon>
        <taxon>Eleusine</taxon>
    </lineage>
</organism>
<evidence type="ECO:0000256" key="5">
    <source>
        <dbReference type="ARBA" id="ARBA00058521"/>
    </source>
</evidence>
<dbReference type="CDD" id="cd03784">
    <property type="entry name" value="GT1_Gtf-like"/>
    <property type="match status" value="1"/>
</dbReference>
<proteinExistence type="inferred from homology"/>
<dbReference type="Gene3D" id="3.40.50.2000">
    <property type="entry name" value="Glycogen Phosphorylase B"/>
    <property type="match status" value="2"/>
</dbReference>
<comment type="function">
    <text evidence="5">Involved in the detoxification of the Fusarium mycotoxin deoxynivalenol by the transfer of glucose from UDP-D-glucose to the hydroxyl group at C-3, forming deoxynivalenol-3-O-beta-D-glucoside.</text>
</comment>
<evidence type="ECO:0000256" key="2">
    <source>
        <dbReference type="ARBA" id="ARBA00022575"/>
    </source>
</evidence>
<evidence type="ECO:0000313" key="10">
    <source>
        <dbReference type="Proteomes" id="UP001054889"/>
    </source>
</evidence>
<keyword evidence="3 6" id="KW-0328">Glycosyltransferase</keyword>
<evidence type="ECO:0000313" key="9">
    <source>
        <dbReference type="EMBL" id="GJN36945.1"/>
    </source>
</evidence>
<dbReference type="PANTHER" id="PTHR11926">
    <property type="entry name" value="GLUCOSYL/GLUCURONOSYL TRANSFERASES"/>
    <property type="match status" value="1"/>
</dbReference>
<gene>
    <name evidence="9" type="primary">gb25851</name>
    <name evidence="9" type="ORF">PR202_gb25851</name>
</gene>
<dbReference type="GO" id="GO:0098754">
    <property type="term" value="P:detoxification"/>
    <property type="evidence" value="ECO:0007669"/>
    <property type="project" value="TreeGrafter"/>
</dbReference>
<dbReference type="FunFam" id="3.40.50.2000:FF:000057">
    <property type="entry name" value="Glycosyltransferase"/>
    <property type="match status" value="1"/>
</dbReference>
<keyword evidence="4 6" id="KW-0808">Transferase</keyword>
<dbReference type="GO" id="GO:0080044">
    <property type="term" value="F:quercetin 7-O-glucosyltransferase activity"/>
    <property type="evidence" value="ECO:0007669"/>
    <property type="project" value="TreeGrafter"/>
</dbReference>
<name>A0AAV5FR77_ELECO</name>
<dbReference type="Proteomes" id="UP001054889">
    <property type="component" value="Unassembled WGS sequence"/>
</dbReference>
<evidence type="ECO:0000256" key="1">
    <source>
        <dbReference type="ARBA" id="ARBA00009995"/>
    </source>
</evidence>
<dbReference type="Pfam" id="PF00201">
    <property type="entry name" value="UDPGT"/>
    <property type="match status" value="1"/>
</dbReference>
<dbReference type="SUPFAM" id="SSF53756">
    <property type="entry name" value="UDP-Glycosyltransferase/glycogen phosphorylase"/>
    <property type="match status" value="1"/>
</dbReference>
<comment type="caution">
    <text evidence="9">The sequence shown here is derived from an EMBL/GenBank/DDBJ whole genome shotgun (WGS) entry which is preliminary data.</text>
</comment>
<protein>
    <recommendedName>
        <fullName evidence="7">Glycosyltransferase</fullName>
        <ecNumber evidence="7">2.4.1.-</ecNumber>
    </recommendedName>
</protein>
<comment type="similarity">
    <text evidence="1 6">Belongs to the UDP-glycosyltransferase family.</text>
</comment>
<feature type="region of interest" description="Disordered" evidence="8">
    <location>
        <begin position="1"/>
        <end position="31"/>
    </location>
</feature>
<evidence type="ECO:0000256" key="7">
    <source>
        <dbReference type="RuleBase" id="RU362057"/>
    </source>
</evidence>
<evidence type="ECO:0000256" key="6">
    <source>
        <dbReference type="RuleBase" id="RU003718"/>
    </source>
</evidence>
<dbReference type="PANTHER" id="PTHR11926:SF732">
    <property type="entry name" value="UDP-GLYCOSYLTRANSFERASE 79"/>
    <property type="match status" value="1"/>
</dbReference>
<dbReference type="EMBL" id="BQKI01000091">
    <property type="protein sequence ID" value="GJN36945.1"/>
    <property type="molecule type" value="Genomic_DNA"/>
</dbReference>
<dbReference type="EC" id="2.4.1.-" evidence="7"/>
<dbReference type="InterPro" id="IPR035595">
    <property type="entry name" value="UDP_glycos_trans_CS"/>
</dbReference>
<reference evidence="9" key="2">
    <citation type="submission" date="2021-12" db="EMBL/GenBank/DDBJ databases">
        <title>Resequencing data analysis of finger millet.</title>
        <authorList>
            <person name="Hatakeyama M."/>
            <person name="Aluri S."/>
            <person name="Balachadran M.T."/>
            <person name="Sivarajan S.R."/>
            <person name="Poveda L."/>
            <person name="Shimizu-Inatsugi R."/>
            <person name="Schlapbach R."/>
            <person name="Sreeman S.M."/>
            <person name="Shimizu K.K."/>
        </authorList>
    </citation>
    <scope>NUCLEOTIDE SEQUENCE</scope>
</reference>
<dbReference type="FunFam" id="3.40.50.2000:FF:000019">
    <property type="entry name" value="Glycosyltransferase"/>
    <property type="match status" value="1"/>
</dbReference>
<feature type="compositionally biased region" description="Polar residues" evidence="8">
    <location>
        <begin position="1"/>
        <end position="16"/>
    </location>
</feature>
<accession>A0AAV5FR77</accession>
<dbReference type="GO" id="GO:0080043">
    <property type="term" value="F:quercetin 3-O-glucosyltransferase activity"/>
    <property type="evidence" value="ECO:0007669"/>
    <property type="project" value="TreeGrafter"/>
</dbReference>
<reference evidence="9" key="1">
    <citation type="journal article" date="2018" name="DNA Res.">
        <title>Multiple hybrid de novo genome assembly of finger millet, an orphan allotetraploid crop.</title>
        <authorList>
            <person name="Hatakeyama M."/>
            <person name="Aluri S."/>
            <person name="Balachadran M.T."/>
            <person name="Sivarajan S.R."/>
            <person name="Patrignani A."/>
            <person name="Gruter S."/>
            <person name="Poveda L."/>
            <person name="Shimizu-Inatsugi R."/>
            <person name="Baeten J."/>
            <person name="Francoijs K.J."/>
            <person name="Nataraja K.N."/>
            <person name="Reddy Y.A.N."/>
            <person name="Phadnis S."/>
            <person name="Ravikumar R.L."/>
            <person name="Schlapbach R."/>
            <person name="Sreeman S.M."/>
            <person name="Shimizu K.K."/>
        </authorList>
    </citation>
    <scope>NUCLEOTIDE SEQUENCE</scope>
</reference>
<dbReference type="InterPro" id="IPR002213">
    <property type="entry name" value="UDP_glucos_trans"/>
</dbReference>
<dbReference type="AlphaFoldDB" id="A0AAV5FR77"/>
<keyword evidence="10" id="KW-1185">Reference proteome</keyword>
<evidence type="ECO:0000256" key="8">
    <source>
        <dbReference type="SAM" id="MobiDB-lite"/>
    </source>
</evidence>
<keyword evidence="2" id="KW-0216">Detoxification</keyword>
<dbReference type="PROSITE" id="PS00375">
    <property type="entry name" value="UDPGT"/>
    <property type="match status" value="1"/>
</dbReference>
<sequence length="539" mass="60253">MRRTTSWFMSRRQPVTSRRESSNMDRTSTPTASVEMARLVHRCSVQSKILGRHSSPTYISSISEEKLTKQSTMAATTSSSSSGKEAAAARVMLLPYPGAQGHTNPLLQFGRRLAYHGLRPTLVTTRYVLSTTPAPGEPFGVASISDGFDDGGMASCPDVSEYWRRLEAVGSETLAELIRSEAREGRPVRVLVYDPHLSWARRVAKEAGVATAAFLSQPCSADLIYGEVWTGRLPLPVTVTDCRDLFARGLLGVELGPDDVPPFAARPDWCPVFLEATIRQFEGLEDADEVLVNTFREIEPKEADYMELTWHAKAIGPSLPSFYLDDGRLPDNRTYGFNLFSSAVPCMDWLDKQTPCSVVLVSYGTVSDYDEAQLEELGRGLCNSGKPFLWVVRSNEEHKLSKELRDKCNEQGLIVSWCPQLEVLAHKATGCFFTHCGWNSTLEAIVNSVPMVAIPHWADQPTISKYLETLWDLGIRVRKDEKGLVTREEVEKCIREVMDGERKDTYRRKATMWMHKAKEAMQKGGCSDKNIVEFATKYS</sequence>
<evidence type="ECO:0000256" key="3">
    <source>
        <dbReference type="ARBA" id="ARBA00022676"/>
    </source>
</evidence>
<evidence type="ECO:0000256" key="4">
    <source>
        <dbReference type="ARBA" id="ARBA00022679"/>
    </source>
</evidence>